<comment type="caution">
    <text evidence="2">The sequence shown here is derived from an EMBL/GenBank/DDBJ whole genome shotgun (WGS) entry which is preliminary data.</text>
</comment>
<evidence type="ECO:0000313" key="2">
    <source>
        <dbReference type="EMBL" id="RCR70234.1"/>
    </source>
</evidence>
<evidence type="ECO:0000256" key="1">
    <source>
        <dbReference type="SAM" id="Phobius"/>
    </source>
</evidence>
<keyword evidence="3" id="KW-1185">Reference proteome</keyword>
<gene>
    <name evidence="2" type="ORF">DUE52_07675</name>
</gene>
<reference evidence="2 3" key="1">
    <citation type="submission" date="2018-07" db="EMBL/GenBank/DDBJ databases">
        <title>Genome analysis of Larkinella rosea.</title>
        <authorList>
            <person name="Zhou Z."/>
            <person name="Wang G."/>
        </authorList>
    </citation>
    <scope>NUCLEOTIDE SEQUENCE [LARGE SCALE GENOMIC DNA]</scope>
    <source>
        <strain evidence="3">zzj9</strain>
    </source>
</reference>
<feature type="transmembrane region" description="Helical" evidence="1">
    <location>
        <begin position="188"/>
        <end position="208"/>
    </location>
</feature>
<organism evidence="2 3">
    <name type="scientific">Larkinella punicea</name>
    <dbReference type="NCBI Taxonomy" id="2315727"/>
    <lineage>
        <taxon>Bacteria</taxon>
        <taxon>Pseudomonadati</taxon>
        <taxon>Bacteroidota</taxon>
        <taxon>Cytophagia</taxon>
        <taxon>Cytophagales</taxon>
        <taxon>Spirosomataceae</taxon>
        <taxon>Larkinella</taxon>
    </lineage>
</organism>
<proteinExistence type="predicted"/>
<dbReference type="AlphaFoldDB" id="A0A368JU80"/>
<keyword evidence="1" id="KW-0812">Transmembrane</keyword>
<dbReference type="OrthoDB" id="949461at2"/>
<feature type="transmembrane region" description="Helical" evidence="1">
    <location>
        <begin position="116"/>
        <end position="138"/>
    </location>
</feature>
<keyword evidence="1" id="KW-0472">Membrane</keyword>
<dbReference type="RefSeq" id="WP_114405400.1">
    <property type="nucleotide sequence ID" value="NZ_QOWE01000005.1"/>
</dbReference>
<feature type="transmembrane region" description="Helical" evidence="1">
    <location>
        <begin position="90"/>
        <end position="110"/>
    </location>
</feature>
<accession>A0A368JU80</accession>
<sequence length="221" mass="25890">MLTPHHLTLLRQDLRTLAHIEYQEVENELLDHYAMLTEQKMETGQVFEYASANAWKELGEGIGLQQIQEEFIKNIRKQISSRHLEILKSYFRWPTVIGTLFICGLVYQLSTVLGPKTIYIVTQFLFLSPGLILIYALVRKEHRHTDTRKLAWQYMNSRANIPTAFLQFNNMLPFFLNNEDKPTPFLLMHPSISTGLACVLLIYTLTFMELYRENFSYKTAH</sequence>
<name>A0A368JU80_9BACT</name>
<evidence type="ECO:0000313" key="3">
    <source>
        <dbReference type="Proteomes" id="UP000253383"/>
    </source>
</evidence>
<dbReference type="EMBL" id="QOWE01000005">
    <property type="protein sequence ID" value="RCR70234.1"/>
    <property type="molecule type" value="Genomic_DNA"/>
</dbReference>
<dbReference type="Proteomes" id="UP000253383">
    <property type="component" value="Unassembled WGS sequence"/>
</dbReference>
<keyword evidence="1" id="KW-1133">Transmembrane helix</keyword>
<protein>
    <submittedName>
        <fullName evidence="2">Uncharacterized protein</fullName>
    </submittedName>
</protein>